<dbReference type="WBParaSite" id="PSU_v2.g18385.t1">
    <property type="protein sequence ID" value="PSU_v2.g18385.t1"/>
    <property type="gene ID" value="PSU_v2.g18385"/>
</dbReference>
<feature type="compositionally biased region" description="Basic and acidic residues" evidence="1">
    <location>
        <begin position="360"/>
        <end position="372"/>
    </location>
</feature>
<evidence type="ECO:0000256" key="1">
    <source>
        <dbReference type="SAM" id="MobiDB-lite"/>
    </source>
</evidence>
<name>A0A914YM37_9BILA</name>
<keyword evidence="2" id="KW-0812">Transmembrane</keyword>
<keyword evidence="2" id="KW-1133">Transmembrane helix</keyword>
<keyword evidence="2" id="KW-0472">Membrane</keyword>
<evidence type="ECO:0000256" key="2">
    <source>
        <dbReference type="SAM" id="Phobius"/>
    </source>
</evidence>
<feature type="region of interest" description="Disordered" evidence="1">
    <location>
        <begin position="419"/>
        <end position="449"/>
    </location>
</feature>
<evidence type="ECO:0000313" key="3">
    <source>
        <dbReference type="Proteomes" id="UP000887577"/>
    </source>
</evidence>
<sequence>MLAWKPYKYLVKDLIRYGFVHDHKIELRDKDYLSKVDQEKIEKIEEKVKPRLMISNGSLKSTKKFFADEKLDAGMDVQMQVINVMKQVGKIDENNWWIFWLILKIAFAIFMAWSIPGLILMAIDIAINFNSYFATLLTVIAAVGTMLYFIQSFKAKYITQTGREAPQERYTQLIDFHSNALKMNDKHRNDSKLANVITTSIASKVKAKFNIKIEKLSKSSVESKTIGVRKFFRLFPQAINDQPHSWRLFSEGIRDSLIRIKPEITSKYFEILKPQKENEEINVENTLIECEKLNQTFKIEMPTLTRKLLASILLKITEDAIASINDSEEKGEDSEEEEIPKEFIEAGTEINIDDSDSGNESDKEIKTEGRRYSQKKIDSLNENFTKWFQNKVDDIFEHEILHQFTKPLLTSFTKYIENAKPNTEKPNGFDEYLEENSDNKYSIEEKRKQ</sequence>
<organism evidence="3 4">
    <name type="scientific">Panagrolaimus superbus</name>
    <dbReference type="NCBI Taxonomy" id="310955"/>
    <lineage>
        <taxon>Eukaryota</taxon>
        <taxon>Metazoa</taxon>
        <taxon>Ecdysozoa</taxon>
        <taxon>Nematoda</taxon>
        <taxon>Chromadorea</taxon>
        <taxon>Rhabditida</taxon>
        <taxon>Tylenchina</taxon>
        <taxon>Panagrolaimomorpha</taxon>
        <taxon>Panagrolaimoidea</taxon>
        <taxon>Panagrolaimidae</taxon>
        <taxon>Panagrolaimus</taxon>
    </lineage>
</organism>
<reference evidence="4" key="1">
    <citation type="submission" date="2022-11" db="UniProtKB">
        <authorList>
            <consortium name="WormBaseParasite"/>
        </authorList>
    </citation>
    <scope>IDENTIFICATION</scope>
</reference>
<keyword evidence="3" id="KW-1185">Reference proteome</keyword>
<dbReference type="AlphaFoldDB" id="A0A914YM37"/>
<feature type="transmembrane region" description="Helical" evidence="2">
    <location>
        <begin position="96"/>
        <end position="123"/>
    </location>
</feature>
<protein>
    <submittedName>
        <fullName evidence="4">DUF2207 domain-containing protein</fullName>
    </submittedName>
</protein>
<feature type="compositionally biased region" description="Basic and acidic residues" evidence="1">
    <location>
        <begin position="437"/>
        <end position="449"/>
    </location>
</feature>
<feature type="region of interest" description="Disordered" evidence="1">
    <location>
        <begin position="350"/>
        <end position="372"/>
    </location>
</feature>
<proteinExistence type="predicted"/>
<evidence type="ECO:0000313" key="4">
    <source>
        <dbReference type="WBParaSite" id="PSU_v2.g18385.t1"/>
    </source>
</evidence>
<feature type="transmembrane region" description="Helical" evidence="2">
    <location>
        <begin position="129"/>
        <end position="150"/>
    </location>
</feature>
<dbReference type="Proteomes" id="UP000887577">
    <property type="component" value="Unplaced"/>
</dbReference>
<accession>A0A914YM37</accession>